<dbReference type="Proteomes" id="UP001597094">
    <property type="component" value="Unassembled WGS sequence"/>
</dbReference>
<comment type="caution">
    <text evidence="2">The sequence shown here is derived from an EMBL/GenBank/DDBJ whole genome shotgun (WGS) entry which is preliminary data.</text>
</comment>
<gene>
    <name evidence="2" type="ORF">ACFQ2O_00590</name>
</gene>
<reference evidence="3" key="1">
    <citation type="journal article" date="2019" name="Int. J. Syst. Evol. Microbiol.">
        <title>The Global Catalogue of Microorganisms (GCM) 10K type strain sequencing project: providing services to taxonomists for standard genome sequencing and annotation.</title>
        <authorList>
            <consortium name="The Broad Institute Genomics Platform"/>
            <consortium name="The Broad Institute Genome Sequencing Center for Infectious Disease"/>
            <person name="Wu L."/>
            <person name="Ma J."/>
        </authorList>
    </citation>
    <scope>NUCLEOTIDE SEQUENCE [LARGE SCALE GENOMIC DNA]</scope>
    <source>
        <strain evidence="3">JCM 31319</strain>
    </source>
</reference>
<feature type="signal peptide" evidence="1">
    <location>
        <begin position="1"/>
        <end position="18"/>
    </location>
</feature>
<protein>
    <recommendedName>
        <fullName evidence="4">DUF4138 domain-containing protein</fullName>
    </recommendedName>
</protein>
<evidence type="ECO:0000313" key="3">
    <source>
        <dbReference type="Proteomes" id="UP001597094"/>
    </source>
</evidence>
<proteinExistence type="predicted"/>
<feature type="chain" id="PRO_5046912109" description="DUF4138 domain-containing protein" evidence="1">
    <location>
        <begin position="19"/>
        <end position="356"/>
    </location>
</feature>
<sequence>MKYKFLILTLLWTAAAMAQKQPLSVAELSINIPVSIEQALPTKQQDGVYYYGFQQGDKVLLSIETEKAGQPVNLEVREFASGSMIYKARDQKKVKNLQLTVPQKMVYQFILTSATEKPIPARLHLKRQPNGAETRHFNTNITWKQSSDTTWATTTDKVAIKGELIPTTLIDKTFRVASKANLNPSRVAIPFKLPPNTVHWVYWVGVGQESVEELKNMTSMAAKGAAGLTAGVSPVAAFGLGLIPSLPQVNASGNIDYYFMSKASADKFVADADSDWKHFGFAQGSGIISDYKKVLPSETPKTPDGALYAVFRNSNTVTGLDITLKVVAFEQEKKYVNKQVRKPVKIEQTLLPVFGE</sequence>
<accession>A0ABW3SKF9</accession>
<evidence type="ECO:0008006" key="4">
    <source>
        <dbReference type="Google" id="ProtNLM"/>
    </source>
</evidence>
<keyword evidence="1" id="KW-0732">Signal</keyword>
<evidence type="ECO:0000256" key="1">
    <source>
        <dbReference type="SAM" id="SignalP"/>
    </source>
</evidence>
<keyword evidence="3" id="KW-1185">Reference proteome</keyword>
<dbReference type="RefSeq" id="WP_377522041.1">
    <property type="nucleotide sequence ID" value="NZ_JBHTLD010000002.1"/>
</dbReference>
<evidence type="ECO:0000313" key="2">
    <source>
        <dbReference type="EMBL" id="MFD1184681.1"/>
    </source>
</evidence>
<organism evidence="2 3">
    <name type="scientific">Pontibacter rugosus</name>
    <dbReference type="NCBI Taxonomy" id="1745966"/>
    <lineage>
        <taxon>Bacteria</taxon>
        <taxon>Pseudomonadati</taxon>
        <taxon>Bacteroidota</taxon>
        <taxon>Cytophagia</taxon>
        <taxon>Cytophagales</taxon>
        <taxon>Hymenobacteraceae</taxon>
        <taxon>Pontibacter</taxon>
    </lineage>
</organism>
<dbReference type="EMBL" id="JBHTLD010000002">
    <property type="protein sequence ID" value="MFD1184681.1"/>
    <property type="molecule type" value="Genomic_DNA"/>
</dbReference>
<name>A0ABW3SKF9_9BACT</name>